<evidence type="ECO:0000256" key="6">
    <source>
        <dbReference type="ARBA" id="ARBA00023004"/>
    </source>
</evidence>
<dbReference type="RefSeq" id="WP_169266333.1">
    <property type="nucleotide sequence ID" value="NZ_QMEC01000076.1"/>
</dbReference>
<sequence>MSHARKNSYSGLPELEKSKDTEKATRKRDGFAFPFISVLSTLLEVTQMIAIWAAGMLKKLTHLVSNLLKSTQIKKSTTIAALVMAAILAGHSVSAQVNGPPPLGGIEVPKPKNLTDFVKDEKAAIALGKSLFWDMQLGYDGIQSCASCHFNAGADSRSKNQISPGFIDRTFTPGKGPNYQLTAADYPFHKLANPDDISSTVVSDNNDVAGSQGVFRARFVDVNPGSDKDKVTPLKDQVFNVNGTNVRQVTPRHSPSVINAVFNFRNFWDGLAQNTFNGVNPLGLRDSNAYVLKAVHRKRLEDVQVSLNNSSLASQAVGPPENSLETSAELTNVTTPLRIELSGNDTTVKVFDTLGRTVNNTVDAEVLENITNSDEQASRLSPGSNNKRFRRVGRKLGKKFLALKPLAKQIVAYDDSVLGSLSNSSAYSSKPGLKKSYQALLQDAFKPEWWDSDMIIKINPQTGRRTFSRKKGKLNTNEFTLAEYNFSLFFGLAVQAYESTLVSAETPFDQFLAGNSGALTAQQQLGWNVFQNKGTCIACHAGSELTAASVSTVAQRGRIGRAPVQAGGRPEDSGFFSIGVRPSSEDPGLGGNDGLNGNGQGNPLSEVRLAQQGKFKQLLGEDPPTLNPPLDPNEAVTADGAFKTPGLRNIELTAPYFHNGGQSTLEQVVDFYNRGGDFGGLPPLNLTPEEKQGLVAFMKGLTDERVRNQKAPFDHPQLFIPNGHPGNQNSVTIDPNVKTQDGTTQATDSLLEIPAVGQNGGNPLPKFLATS</sequence>
<evidence type="ECO:0000256" key="9">
    <source>
        <dbReference type="SAM" id="Phobius"/>
    </source>
</evidence>
<name>A0ABX1MAH0_9CYAN</name>
<reference evidence="11 12" key="1">
    <citation type="submission" date="2018-06" db="EMBL/GenBank/DDBJ databases">
        <title>Comparative genomics of Brasilonema spp. strains.</title>
        <authorList>
            <person name="Alvarenga D.O."/>
            <person name="Fiore M.F."/>
            <person name="Varani A.M."/>
        </authorList>
    </citation>
    <scope>NUCLEOTIDE SEQUENCE [LARGE SCALE GENOMIC DNA]</scope>
    <source>
        <strain evidence="11 12">UFV-OR1</strain>
    </source>
</reference>
<comment type="subcellular location">
    <subcellularLocation>
        <location evidence="1">Cell envelope</location>
    </subcellularLocation>
</comment>
<feature type="compositionally biased region" description="Polar residues" evidence="8">
    <location>
        <begin position="725"/>
        <end position="744"/>
    </location>
</feature>
<organism evidence="11 12">
    <name type="scientific">Brasilonema octagenarum UFV-OR1</name>
    <dbReference type="NCBI Taxonomy" id="417115"/>
    <lineage>
        <taxon>Bacteria</taxon>
        <taxon>Bacillati</taxon>
        <taxon>Cyanobacteriota</taxon>
        <taxon>Cyanophyceae</taxon>
        <taxon>Nostocales</taxon>
        <taxon>Scytonemataceae</taxon>
        <taxon>Brasilonema</taxon>
        <taxon>Octagenarum group</taxon>
    </lineage>
</organism>
<evidence type="ECO:0000313" key="12">
    <source>
        <dbReference type="Proteomes" id="UP000762253"/>
    </source>
</evidence>
<evidence type="ECO:0000256" key="3">
    <source>
        <dbReference type="ARBA" id="ARBA00022723"/>
    </source>
</evidence>
<gene>
    <name evidence="11" type="ORF">DP115_19020</name>
</gene>
<evidence type="ECO:0000256" key="8">
    <source>
        <dbReference type="SAM" id="MobiDB-lite"/>
    </source>
</evidence>
<dbReference type="PANTHER" id="PTHR30600:SF10">
    <property type="entry name" value="BLL6722 PROTEIN"/>
    <property type="match status" value="1"/>
</dbReference>
<feature type="compositionally biased region" description="Basic and acidic residues" evidence="8">
    <location>
        <begin position="14"/>
        <end position="23"/>
    </location>
</feature>
<feature type="region of interest" description="Disordered" evidence="8">
    <location>
        <begin position="718"/>
        <end position="744"/>
    </location>
</feature>
<feature type="region of interest" description="Disordered" evidence="8">
    <location>
        <begin position="580"/>
        <end position="604"/>
    </location>
</feature>
<dbReference type="InterPro" id="IPR051395">
    <property type="entry name" value="Cytochrome_c_Peroxidase/MauG"/>
</dbReference>
<feature type="transmembrane region" description="Helical" evidence="9">
    <location>
        <begin position="31"/>
        <end position="55"/>
    </location>
</feature>
<evidence type="ECO:0000256" key="2">
    <source>
        <dbReference type="ARBA" id="ARBA00022617"/>
    </source>
</evidence>
<keyword evidence="9" id="KW-1133">Transmembrane helix</keyword>
<evidence type="ECO:0000259" key="10">
    <source>
        <dbReference type="PROSITE" id="PS51007"/>
    </source>
</evidence>
<keyword evidence="4" id="KW-0732">Signal</keyword>
<keyword evidence="12" id="KW-1185">Reference proteome</keyword>
<keyword evidence="9" id="KW-0472">Membrane</keyword>
<accession>A0ABX1MAH0</accession>
<keyword evidence="5" id="KW-0560">Oxidoreductase</keyword>
<feature type="domain" description="Cytochrome c" evidence="10">
    <location>
        <begin position="521"/>
        <end position="702"/>
    </location>
</feature>
<keyword evidence="3 7" id="KW-0479">Metal-binding</keyword>
<dbReference type="EMBL" id="QMEC01000076">
    <property type="protein sequence ID" value="NMF64746.1"/>
    <property type="molecule type" value="Genomic_DNA"/>
</dbReference>
<dbReference type="InterPro" id="IPR009056">
    <property type="entry name" value="Cyt_c-like_dom"/>
</dbReference>
<keyword evidence="2 7" id="KW-0349">Heme</keyword>
<evidence type="ECO:0000256" key="7">
    <source>
        <dbReference type="PROSITE-ProRule" id="PRU00433"/>
    </source>
</evidence>
<evidence type="ECO:0000256" key="5">
    <source>
        <dbReference type="ARBA" id="ARBA00023002"/>
    </source>
</evidence>
<dbReference type="Pfam" id="PF03150">
    <property type="entry name" value="CCP_MauG"/>
    <property type="match status" value="2"/>
</dbReference>
<dbReference type="Proteomes" id="UP000762253">
    <property type="component" value="Unassembled WGS sequence"/>
</dbReference>
<evidence type="ECO:0000313" key="11">
    <source>
        <dbReference type="EMBL" id="NMF64746.1"/>
    </source>
</evidence>
<keyword evidence="11" id="KW-0575">Peroxidase</keyword>
<comment type="caution">
    <text evidence="11">The sequence shown here is derived from an EMBL/GenBank/DDBJ whole genome shotgun (WGS) entry which is preliminary data.</text>
</comment>
<dbReference type="PROSITE" id="PS51007">
    <property type="entry name" value="CYTC"/>
    <property type="match status" value="2"/>
</dbReference>
<dbReference type="InterPro" id="IPR004852">
    <property type="entry name" value="Di-haem_cyt_c_peroxidsae"/>
</dbReference>
<proteinExistence type="predicted"/>
<evidence type="ECO:0000256" key="1">
    <source>
        <dbReference type="ARBA" id="ARBA00004196"/>
    </source>
</evidence>
<evidence type="ECO:0000256" key="4">
    <source>
        <dbReference type="ARBA" id="ARBA00022729"/>
    </source>
</evidence>
<feature type="compositionally biased region" description="Gly residues" evidence="8">
    <location>
        <begin position="588"/>
        <end position="600"/>
    </location>
</feature>
<protein>
    <submittedName>
        <fullName evidence="11">Cytochrome C peroxidase</fullName>
    </submittedName>
</protein>
<dbReference type="InterPro" id="IPR036909">
    <property type="entry name" value="Cyt_c-like_dom_sf"/>
</dbReference>
<keyword evidence="9" id="KW-0812">Transmembrane</keyword>
<dbReference type="Gene3D" id="1.10.760.10">
    <property type="entry name" value="Cytochrome c-like domain"/>
    <property type="match status" value="2"/>
</dbReference>
<dbReference type="PANTHER" id="PTHR30600">
    <property type="entry name" value="CYTOCHROME C PEROXIDASE-RELATED"/>
    <property type="match status" value="1"/>
</dbReference>
<feature type="domain" description="Cytochrome c" evidence="10">
    <location>
        <begin position="123"/>
        <end position="295"/>
    </location>
</feature>
<feature type="region of interest" description="Disordered" evidence="8">
    <location>
        <begin position="1"/>
        <end position="23"/>
    </location>
</feature>
<dbReference type="SUPFAM" id="SSF46626">
    <property type="entry name" value="Cytochrome c"/>
    <property type="match status" value="2"/>
</dbReference>
<keyword evidence="6 7" id="KW-0408">Iron</keyword>
<dbReference type="GO" id="GO:0004601">
    <property type="term" value="F:peroxidase activity"/>
    <property type="evidence" value="ECO:0007669"/>
    <property type="project" value="UniProtKB-KW"/>
</dbReference>